<dbReference type="Pfam" id="PF01850">
    <property type="entry name" value="PIN"/>
    <property type="match status" value="1"/>
</dbReference>
<dbReference type="EMBL" id="MLAW01000037">
    <property type="protein sequence ID" value="OJJ24106.1"/>
    <property type="molecule type" value="Genomic_DNA"/>
</dbReference>
<evidence type="ECO:0000256" key="1">
    <source>
        <dbReference type="ARBA" id="ARBA00022842"/>
    </source>
</evidence>
<name>A0A1L9QN91_9CYAN</name>
<keyword evidence="4" id="KW-1185">Reference proteome</keyword>
<evidence type="ECO:0000313" key="3">
    <source>
        <dbReference type="EMBL" id="OJJ24106.1"/>
    </source>
</evidence>
<dbReference type="InterPro" id="IPR002716">
    <property type="entry name" value="PIN_dom"/>
</dbReference>
<dbReference type="AlphaFoldDB" id="A0A1L9QN91"/>
<dbReference type="InterPro" id="IPR051619">
    <property type="entry name" value="TypeII_TA_RNase_PINc/VapC"/>
</dbReference>
<evidence type="ECO:0000259" key="2">
    <source>
        <dbReference type="Pfam" id="PF01850"/>
    </source>
</evidence>
<accession>A0A1L9QN91</accession>
<dbReference type="PANTHER" id="PTHR35901:SF1">
    <property type="entry name" value="EXONUCLEASE VAPC9"/>
    <property type="match status" value="1"/>
</dbReference>
<dbReference type="CDD" id="cd09873">
    <property type="entry name" value="PIN_Pae0151-like"/>
    <property type="match status" value="1"/>
</dbReference>
<sequence length="144" mass="16583">MTDYICMDANFAVRLVNSKSDNDPWIVLWEEWQAADKQIIAPTLFYYEITNAMYRMGRAGQLQEDEVQTALEDVFNLRISIKSDLQLHFQAVALAKQFDLPAAYDAHYLALAQDYGARFYTGDKRLFNQVHGKFSDIVWVDGTS</sequence>
<comment type="caution">
    <text evidence="3">The sequence shown here is derived from an EMBL/GenBank/DDBJ whole genome shotgun (WGS) entry which is preliminary data.</text>
</comment>
<protein>
    <recommendedName>
        <fullName evidence="2">PIN domain-containing protein</fullName>
    </recommendedName>
</protein>
<dbReference type="InterPro" id="IPR029060">
    <property type="entry name" value="PIN-like_dom_sf"/>
</dbReference>
<dbReference type="Gene3D" id="3.40.50.1010">
    <property type="entry name" value="5'-nuclease"/>
    <property type="match status" value="1"/>
</dbReference>
<dbReference type="PANTHER" id="PTHR35901">
    <property type="entry name" value="RIBONUCLEASE VAPC3"/>
    <property type="match status" value="1"/>
</dbReference>
<dbReference type="Proteomes" id="UP000183940">
    <property type="component" value="Unassembled WGS sequence"/>
</dbReference>
<keyword evidence="1" id="KW-0460">Magnesium</keyword>
<feature type="domain" description="PIN" evidence="2">
    <location>
        <begin position="5"/>
        <end position="130"/>
    </location>
</feature>
<reference evidence="3" key="1">
    <citation type="submission" date="2016-10" db="EMBL/GenBank/DDBJ databases">
        <title>CRISPR-Cas defence system in Roseofilum reptotaenium: evidence of a bacteriophage-cyanobacterium arms race in the coral black band disease.</title>
        <authorList>
            <person name="Buerger P."/>
            <person name="Wood-Charlson E.M."/>
            <person name="Weynberg K.D."/>
            <person name="Willis B."/>
            <person name="Van Oppen M.J."/>
        </authorList>
    </citation>
    <scope>NUCLEOTIDE SEQUENCE [LARGE SCALE GENOMIC DNA]</scope>
    <source>
        <strain evidence="3">AO1-A</strain>
    </source>
</reference>
<gene>
    <name evidence="3" type="ORF">BI308_18185</name>
</gene>
<dbReference type="STRING" id="1925591.BI308_18185"/>
<dbReference type="InterPro" id="IPR044153">
    <property type="entry name" value="PIN_Pae0151-like"/>
</dbReference>
<proteinExistence type="predicted"/>
<organism evidence="3 4">
    <name type="scientific">Roseofilum reptotaenium AO1-A</name>
    <dbReference type="NCBI Taxonomy" id="1925591"/>
    <lineage>
        <taxon>Bacteria</taxon>
        <taxon>Bacillati</taxon>
        <taxon>Cyanobacteriota</taxon>
        <taxon>Cyanophyceae</taxon>
        <taxon>Desertifilales</taxon>
        <taxon>Desertifilaceae</taxon>
        <taxon>Roseofilum</taxon>
    </lineage>
</organism>
<evidence type="ECO:0000313" key="4">
    <source>
        <dbReference type="Proteomes" id="UP000183940"/>
    </source>
</evidence>
<dbReference type="SUPFAM" id="SSF88723">
    <property type="entry name" value="PIN domain-like"/>
    <property type="match status" value="1"/>
</dbReference>